<name>A0ACC1HXM6_9FUNG</name>
<comment type="caution">
    <text evidence="1">The sequence shown here is derived from an EMBL/GenBank/DDBJ whole genome shotgun (WGS) entry which is preliminary data.</text>
</comment>
<evidence type="ECO:0000313" key="1">
    <source>
        <dbReference type="EMBL" id="KAJ1678639.1"/>
    </source>
</evidence>
<reference evidence="1" key="1">
    <citation type="submission" date="2022-06" db="EMBL/GenBank/DDBJ databases">
        <title>Phylogenomic reconstructions and comparative analyses of Kickxellomycotina fungi.</title>
        <authorList>
            <person name="Reynolds N.K."/>
            <person name="Stajich J.E."/>
            <person name="Barry K."/>
            <person name="Grigoriev I.V."/>
            <person name="Crous P."/>
            <person name="Smith M.E."/>
        </authorList>
    </citation>
    <scope>NUCLEOTIDE SEQUENCE</scope>
    <source>
        <strain evidence="1">RSA 2271</strain>
    </source>
</reference>
<organism evidence="1 2">
    <name type="scientific">Spiromyces aspiralis</name>
    <dbReference type="NCBI Taxonomy" id="68401"/>
    <lineage>
        <taxon>Eukaryota</taxon>
        <taxon>Fungi</taxon>
        <taxon>Fungi incertae sedis</taxon>
        <taxon>Zoopagomycota</taxon>
        <taxon>Kickxellomycotina</taxon>
        <taxon>Kickxellomycetes</taxon>
        <taxon>Kickxellales</taxon>
        <taxon>Kickxellaceae</taxon>
        <taxon>Spiromyces</taxon>
    </lineage>
</organism>
<keyword evidence="2" id="KW-1185">Reference proteome</keyword>
<evidence type="ECO:0000313" key="2">
    <source>
        <dbReference type="Proteomes" id="UP001145114"/>
    </source>
</evidence>
<protein>
    <submittedName>
        <fullName evidence="1">Uncharacterized protein</fullName>
    </submittedName>
</protein>
<dbReference type="EMBL" id="JAMZIH010000977">
    <property type="protein sequence ID" value="KAJ1678639.1"/>
    <property type="molecule type" value="Genomic_DNA"/>
</dbReference>
<gene>
    <name evidence="1" type="ORF">EV182_003642</name>
</gene>
<sequence length="116" mass="12749">MASHEEAVKNTVDALIRENTVIIFSRTTCPFCGSTKELLDRYNIPYRAIELDLVENGQDVLAYLLELTGQHTVPNIFINGKHIGGFSELEAGFRDGTVQKLLAEAKAEAKAEAAAR</sequence>
<proteinExistence type="predicted"/>
<accession>A0ACC1HXM6</accession>
<dbReference type="Proteomes" id="UP001145114">
    <property type="component" value="Unassembled WGS sequence"/>
</dbReference>